<accession>A0ABS2BI03</accession>
<evidence type="ECO:0000313" key="3">
    <source>
        <dbReference type="EMBL" id="MBM3115242.1"/>
    </source>
</evidence>
<keyword evidence="4" id="KW-1185">Reference proteome</keyword>
<protein>
    <submittedName>
        <fullName evidence="3">OmpA family protein</fullName>
    </submittedName>
</protein>
<evidence type="ECO:0000259" key="2">
    <source>
        <dbReference type="Pfam" id="PF00691"/>
    </source>
</evidence>
<keyword evidence="1" id="KW-0472">Membrane</keyword>
<gene>
    <name evidence="3" type="ORF">JMJ54_05320</name>
</gene>
<dbReference type="InterPro" id="IPR036737">
    <property type="entry name" value="OmpA-like_sf"/>
</dbReference>
<feature type="domain" description="OmpA-like" evidence="2">
    <location>
        <begin position="100"/>
        <end position="171"/>
    </location>
</feature>
<dbReference type="Pfam" id="PF00691">
    <property type="entry name" value="OmpA"/>
    <property type="match status" value="1"/>
</dbReference>
<keyword evidence="1" id="KW-0812">Transmembrane</keyword>
<dbReference type="SUPFAM" id="SSF103088">
    <property type="entry name" value="OmpA-like"/>
    <property type="match status" value="1"/>
</dbReference>
<dbReference type="Proteomes" id="UP000809431">
    <property type="component" value="Unassembled WGS sequence"/>
</dbReference>
<dbReference type="EMBL" id="JAESND010000002">
    <property type="protein sequence ID" value="MBM3115242.1"/>
    <property type="molecule type" value="Genomic_DNA"/>
</dbReference>
<dbReference type="Gene3D" id="3.30.1330.60">
    <property type="entry name" value="OmpA-like domain"/>
    <property type="match status" value="1"/>
</dbReference>
<name>A0ABS2BI03_9NEIS</name>
<sequence length="186" mass="19281">MGSDRKQDDRLIAVARARRNGGPVFPVSLGGFMYRLAVLSAAILLSACTQNPPAKEAVGPWGKSAANAAAANATDAAKSKATTAAKDAAANAVDPSLLVFSTQSVKLDDQAQAQVKLLLAQAVTAKNIVITGYCNRKEIGNAKAAALARANNAKKELVNLGVSASKIKVKFVTDEPRHAAKIDFPA</sequence>
<keyword evidence="1" id="KW-1133">Transmembrane helix</keyword>
<comment type="caution">
    <text evidence="3">The sequence shown here is derived from an EMBL/GenBank/DDBJ whole genome shotgun (WGS) entry which is preliminary data.</text>
</comment>
<evidence type="ECO:0000313" key="4">
    <source>
        <dbReference type="Proteomes" id="UP000809431"/>
    </source>
</evidence>
<evidence type="ECO:0000256" key="1">
    <source>
        <dbReference type="SAM" id="Phobius"/>
    </source>
</evidence>
<feature type="transmembrane region" description="Helical" evidence="1">
    <location>
        <begin position="21"/>
        <end position="45"/>
    </location>
</feature>
<organism evidence="3 4">
    <name type="scientific">Jeongeupia naejangsanensis</name>
    <dbReference type="NCBI Taxonomy" id="613195"/>
    <lineage>
        <taxon>Bacteria</taxon>
        <taxon>Pseudomonadati</taxon>
        <taxon>Pseudomonadota</taxon>
        <taxon>Betaproteobacteria</taxon>
        <taxon>Neisseriales</taxon>
        <taxon>Chitinibacteraceae</taxon>
        <taxon>Jeongeupia</taxon>
    </lineage>
</organism>
<reference evidence="3 4" key="1">
    <citation type="submission" date="2021-01" db="EMBL/GenBank/DDBJ databases">
        <title>Draft Genome Sequence and Polyhydroxyalkanoate Biosynthetic Potential of Jeongeupia naejangsanensis Type Strain DSM 24253.</title>
        <authorList>
            <person name="Turrini P."/>
            <person name="Artuso I."/>
            <person name="Lugli G.A."/>
            <person name="Frangipani E."/>
            <person name="Ventura M."/>
            <person name="Visca P."/>
        </authorList>
    </citation>
    <scope>NUCLEOTIDE SEQUENCE [LARGE SCALE GENOMIC DNA]</scope>
    <source>
        <strain evidence="3 4">DSM 24253</strain>
    </source>
</reference>
<dbReference type="InterPro" id="IPR006665">
    <property type="entry name" value="OmpA-like"/>
</dbReference>
<proteinExistence type="predicted"/>
<dbReference type="RefSeq" id="WP_203536927.1">
    <property type="nucleotide sequence ID" value="NZ_JAESND010000002.1"/>
</dbReference>